<evidence type="ECO:0000256" key="10">
    <source>
        <dbReference type="ARBA" id="ARBA00023277"/>
    </source>
</evidence>
<evidence type="ECO:0000256" key="2">
    <source>
        <dbReference type="ARBA" id="ARBA00004236"/>
    </source>
</evidence>
<dbReference type="InterPro" id="IPR000490">
    <property type="entry name" value="Glyco_hydro_17"/>
</dbReference>
<evidence type="ECO:0000313" key="17">
    <source>
        <dbReference type="Proteomes" id="UP001595190"/>
    </source>
</evidence>
<sequence>MFVCYSPYHRTDSGPPSGVTEADVEADMKIVAAHFTQIRTYGVDGGNQWNADKALKNGIRKMSVGVWVTPNDASATNKQIDLALSQLDAAAKKYGGFEHLDLVIGNEVDRTDVAVYTPADIRNGMAYAKQAVQKYPTLDSVYVTTCFSGTVLGPGPNAAKWQPVVDFCDERTLLTVYPWYGGADPGNIDKQMQWSWDNGLKQVQARKKQIVIAEIGWPSAGGRATSVENERINFETTKKWVNYGNPMGMQFDTYWFEMFDERWKTKEGAQGPHWGLYTGGPNPQPKFAFEG</sequence>
<dbReference type="GO" id="GO:0016787">
    <property type="term" value="F:hydrolase activity"/>
    <property type="evidence" value="ECO:0007669"/>
    <property type="project" value="UniProtKB-KW"/>
</dbReference>
<dbReference type="PANTHER" id="PTHR16631">
    <property type="entry name" value="GLUCAN 1,3-BETA-GLUCOSIDASE"/>
    <property type="match status" value="1"/>
</dbReference>
<keyword evidence="9" id="KW-0325">Glycoprotein</keyword>
<evidence type="ECO:0000256" key="1">
    <source>
        <dbReference type="ARBA" id="ARBA00004191"/>
    </source>
</evidence>
<comment type="function">
    <text evidence="13">Glucanases play a role in cell expansion during growth, in cell-cell fusion during mating, and in spore release during sporulation. This enzyme may be involved in beta-glucan degradation. Active on laminarin and lichenan.</text>
</comment>
<dbReference type="Proteomes" id="UP001595190">
    <property type="component" value="Unassembled WGS sequence"/>
</dbReference>
<organism evidence="16 17">
    <name type="scientific">Labrys neptuniae</name>
    <dbReference type="NCBI Taxonomy" id="376174"/>
    <lineage>
        <taxon>Bacteria</taxon>
        <taxon>Pseudomonadati</taxon>
        <taxon>Pseudomonadota</taxon>
        <taxon>Alphaproteobacteria</taxon>
        <taxon>Hyphomicrobiales</taxon>
        <taxon>Xanthobacteraceae</taxon>
        <taxon>Labrys</taxon>
    </lineage>
</organism>
<comment type="subcellular location">
    <subcellularLocation>
        <location evidence="2">Cell membrane</location>
    </subcellularLocation>
    <subcellularLocation>
        <location evidence="1">Secreted</location>
        <location evidence="1">Cell wall</location>
    </subcellularLocation>
</comment>
<evidence type="ECO:0000313" key="16">
    <source>
        <dbReference type="EMBL" id="MFC2255035.1"/>
    </source>
</evidence>
<keyword evidence="3" id="KW-1003">Cell membrane</keyword>
<evidence type="ECO:0000256" key="8">
    <source>
        <dbReference type="ARBA" id="ARBA00023136"/>
    </source>
</evidence>
<dbReference type="InterPro" id="IPR017853">
    <property type="entry name" value="GH"/>
</dbReference>
<evidence type="ECO:0000256" key="3">
    <source>
        <dbReference type="ARBA" id="ARBA00022475"/>
    </source>
</evidence>
<evidence type="ECO:0000256" key="6">
    <source>
        <dbReference type="ARBA" id="ARBA00022729"/>
    </source>
</evidence>
<keyword evidence="11" id="KW-0961">Cell wall biogenesis/degradation</keyword>
<keyword evidence="12" id="KW-0624">Polysaccharide degradation</keyword>
<dbReference type="Gene3D" id="3.20.20.80">
    <property type="entry name" value="Glycosidases"/>
    <property type="match status" value="1"/>
</dbReference>
<evidence type="ECO:0000256" key="4">
    <source>
        <dbReference type="ARBA" id="ARBA00022512"/>
    </source>
</evidence>
<evidence type="ECO:0000256" key="12">
    <source>
        <dbReference type="ARBA" id="ARBA00023326"/>
    </source>
</evidence>
<evidence type="ECO:0000256" key="13">
    <source>
        <dbReference type="ARBA" id="ARBA00037649"/>
    </source>
</evidence>
<accession>A0ABV6ZS68</accession>
<proteinExistence type="predicted"/>
<keyword evidence="10" id="KW-0119">Carbohydrate metabolism</keyword>
<keyword evidence="7 16" id="KW-0378">Hydrolase</keyword>
<keyword evidence="5" id="KW-0964">Secreted</keyword>
<keyword evidence="4" id="KW-0134">Cell wall</keyword>
<protein>
    <recommendedName>
        <fullName evidence="15">Endo-1,3-beta-glucanase btgC</fullName>
    </recommendedName>
    <alternativeName>
        <fullName evidence="14">Laminarinase btgC</fullName>
    </alternativeName>
</protein>
<keyword evidence="8" id="KW-0472">Membrane</keyword>
<evidence type="ECO:0000256" key="15">
    <source>
        <dbReference type="ARBA" id="ARBA00043078"/>
    </source>
</evidence>
<evidence type="ECO:0000256" key="7">
    <source>
        <dbReference type="ARBA" id="ARBA00022801"/>
    </source>
</evidence>
<comment type="caution">
    <text evidence="16">The sequence shown here is derived from an EMBL/GenBank/DDBJ whole genome shotgun (WGS) entry which is preliminary data.</text>
</comment>
<gene>
    <name evidence="16" type="ORF">ACETRX_36080</name>
</gene>
<evidence type="ECO:0000256" key="9">
    <source>
        <dbReference type="ARBA" id="ARBA00023180"/>
    </source>
</evidence>
<keyword evidence="6" id="KW-0732">Signal</keyword>
<name>A0ABV6ZS68_9HYPH</name>
<dbReference type="Pfam" id="PF00332">
    <property type="entry name" value="Glyco_hydro_17"/>
    <property type="match status" value="1"/>
</dbReference>
<evidence type="ECO:0000256" key="5">
    <source>
        <dbReference type="ARBA" id="ARBA00022525"/>
    </source>
</evidence>
<reference evidence="16 17" key="1">
    <citation type="submission" date="2024-09" db="EMBL/GenBank/DDBJ databases">
        <title>Description of Labrys sedimenti sp. nov., isolated from a diclofenac-degrading enrichment culture, and genome-based reclassification of Labrys portucalensis as a later heterotypic synonym of Labrys neptuniae.</title>
        <authorList>
            <person name="Tancsics A."/>
            <person name="Csepanyi A."/>
        </authorList>
    </citation>
    <scope>NUCLEOTIDE SEQUENCE [LARGE SCALE GENOMIC DNA]</scope>
    <source>
        <strain evidence="16 17">LMG 23412</strain>
    </source>
</reference>
<evidence type="ECO:0000256" key="11">
    <source>
        <dbReference type="ARBA" id="ARBA00023316"/>
    </source>
</evidence>
<dbReference type="PANTHER" id="PTHR16631:SF17">
    <property type="entry name" value="GLUCAN ENDO-1,3-BETA-GLUCOSIDASE BTGC"/>
    <property type="match status" value="1"/>
</dbReference>
<evidence type="ECO:0000256" key="14">
    <source>
        <dbReference type="ARBA" id="ARBA00042373"/>
    </source>
</evidence>
<dbReference type="EMBL" id="JBHGPK010000063">
    <property type="protein sequence ID" value="MFC2255035.1"/>
    <property type="molecule type" value="Genomic_DNA"/>
</dbReference>
<dbReference type="RefSeq" id="WP_394315611.1">
    <property type="nucleotide sequence ID" value="NZ_JBHGPK010000063.1"/>
</dbReference>
<dbReference type="SUPFAM" id="SSF51445">
    <property type="entry name" value="(Trans)glycosidases"/>
    <property type="match status" value="1"/>
</dbReference>
<dbReference type="InterPro" id="IPR050732">
    <property type="entry name" value="Beta-glucan_modifiers"/>
</dbReference>